<feature type="compositionally biased region" description="Basic and acidic residues" evidence="1">
    <location>
        <begin position="90"/>
        <end position="105"/>
    </location>
</feature>
<dbReference type="EMBL" id="HACG01045646">
    <property type="protein sequence ID" value="CEK92511.1"/>
    <property type="molecule type" value="Transcribed_RNA"/>
</dbReference>
<name>A0A0B7BJP5_9EUPU</name>
<accession>A0A0B7BJP5</accession>
<feature type="region of interest" description="Disordered" evidence="1">
    <location>
        <begin position="245"/>
        <end position="268"/>
    </location>
</feature>
<evidence type="ECO:0000256" key="1">
    <source>
        <dbReference type="SAM" id="MobiDB-lite"/>
    </source>
</evidence>
<reference evidence="3" key="1">
    <citation type="submission" date="2014-12" db="EMBL/GenBank/DDBJ databases">
        <title>Insight into the proteome of Arion vulgaris.</title>
        <authorList>
            <person name="Aradska J."/>
            <person name="Bulat T."/>
            <person name="Smidak R."/>
            <person name="Sarate P."/>
            <person name="Gangsoo J."/>
            <person name="Sialana F."/>
            <person name="Bilban M."/>
            <person name="Lubec G."/>
        </authorList>
    </citation>
    <scope>NUCLEOTIDE SEQUENCE</scope>
    <source>
        <tissue evidence="3">Skin</tissue>
    </source>
</reference>
<evidence type="ECO:0000313" key="2">
    <source>
        <dbReference type="EMBL" id="CEK92508.1"/>
    </source>
</evidence>
<feature type="region of interest" description="Disordered" evidence="1">
    <location>
        <begin position="190"/>
        <end position="229"/>
    </location>
</feature>
<sequence length="328" mass="37406">MPFGLLHALKKGKLDKLKSKSKSTTDLYVGRTIMDMESDIFKPKRELKSKSKSKLQLFLNNNKNCSQVNSNNAKMNQENNVTSGDALVESKKTESANKHQRDKTETSLIINGDQNNNESPPTLRITQPKRSPSCCAIIDVTDNKRRMSLMVQLDQYIDYYKQRTTDDGINANRLLCAQLVRQGLVKLEQTHQTDPLPSRNKRDLSSSTSNLNQLSSSNNGSSPHFQKNKVNQRRQWSQWSLLTQQQDHGLTNQDSRRSSVCVDSDEDRPVQSVYKSGIDNDVANTVRNYRKGSSTEDMFTLRDFLKKPKFMSRRKSVPVLSPVDIEIY</sequence>
<proteinExistence type="predicted"/>
<organism evidence="3">
    <name type="scientific">Arion vulgaris</name>
    <dbReference type="NCBI Taxonomy" id="1028688"/>
    <lineage>
        <taxon>Eukaryota</taxon>
        <taxon>Metazoa</taxon>
        <taxon>Spiralia</taxon>
        <taxon>Lophotrochozoa</taxon>
        <taxon>Mollusca</taxon>
        <taxon>Gastropoda</taxon>
        <taxon>Heterobranchia</taxon>
        <taxon>Euthyneura</taxon>
        <taxon>Panpulmonata</taxon>
        <taxon>Eupulmonata</taxon>
        <taxon>Stylommatophora</taxon>
        <taxon>Helicina</taxon>
        <taxon>Arionoidea</taxon>
        <taxon>Arionidae</taxon>
        <taxon>Arion</taxon>
    </lineage>
</organism>
<protein>
    <submittedName>
        <fullName evidence="3">Uncharacterized protein</fullName>
    </submittedName>
</protein>
<dbReference type="EMBL" id="HACG01045643">
    <property type="protein sequence ID" value="CEK92508.1"/>
    <property type="molecule type" value="Transcribed_RNA"/>
</dbReference>
<feature type="compositionally biased region" description="Polar residues" evidence="1">
    <location>
        <begin position="106"/>
        <end position="129"/>
    </location>
</feature>
<evidence type="ECO:0000313" key="3">
    <source>
        <dbReference type="EMBL" id="CEK92511.1"/>
    </source>
</evidence>
<dbReference type="AlphaFoldDB" id="A0A0B7BJP5"/>
<feature type="compositionally biased region" description="Low complexity" evidence="1">
    <location>
        <begin position="205"/>
        <end position="222"/>
    </location>
</feature>
<gene>
    <name evidence="3" type="primary">ORF188711</name>
    <name evidence="2" type="synonym">ORF188697</name>
</gene>
<feature type="region of interest" description="Disordered" evidence="1">
    <location>
        <begin position="90"/>
        <end position="129"/>
    </location>
</feature>